<reference evidence="1 2" key="1">
    <citation type="submission" date="2019-12" db="EMBL/GenBank/DDBJ databases">
        <title>Genomic-based taxomic classification of the family Erythrobacteraceae.</title>
        <authorList>
            <person name="Xu L."/>
        </authorList>
    </citation>
    <scope>NUCLEOTIDE SEQUENCE [LARGE SCALE GENOMIC DNA]</scope>
    <source>
        <strain evidence="1 2">MCCC 1K01500</strain>
    </source>
</reference>
<sequence>MNFNRRQFVGAAIAAFAGTSANRTLAEPTVMPLLKSEPIPPTPPAERLPLLDEALAALERHGARVLDRTKIGLVDFGRPSSEPRFHLVDVAGGRIEQSWLVSHGSGSDPDATGQLQRFSNVPGSNASSRGAYVVSSTYIGKHGRSQRVIGLDPTNSEALDRAIVIHGARYVDPSLIGSQGRIGRSQGCFAVEVGEIDRVISRLGAGRLLYAGKSA</sequence>
<evidence type="ECO:0000313" key="1">
    <source>
        <dbReference type="EMBL" id="MXO58290.1"/>
    </source>
</evidence>
<dbReference type="InterPro" id="IPR032676">
    <property type="entry name" value="YkuD_2"/>
</dbReference>
<dbReference type="Pfam" id="PF13645">
    <property type="entry name" value="YkuD_2"/>
    <property type="match status" value="1"/>
</dbReference>
<dbReference type="EMBL" id="WTYM01000023">
    <property type="protein sequence ID" value="MXO58290.1"/>
    <property type="molecule type" value="Genomic_DNA"/>
</dbReference>
<dbReference type="PANTHER" id="PTHR38477">
    <property type="entry name" value="HYPOTHETICAL EXPORTED PROTEIN"/>
    <property type="match status" value="1"/>
</dbReference>
<keyword evidence="2" id="KW-1185">Reference proteome</keyword>
<evidence type="ECO:0000313" key="2">
    <source>
        <dbReference type="Proteomes" id="UP000433652"/>
    </source>
</evidence>
<organism evidence="1 2">
    <name type="scientific">Croceibacterium salegens</name>
    <dbReference type="NCBI Taxonomy" id="1737568"/>
    <lineage>
        <taxon>Bacteria</taxon>
        <taxon>Pseudomonadati</taxon>
        <taxon>Pseudomonadota</taxon>
        <taxon>Alphaproteobacteria</taxon>
        <taxon>Sphingomonadales</taxon>
        <taxon>Erythrobacteraceae</taxon>
        <taxon>Croceibacterium</taxon>
    </lineage>
</organism>
<dbReference type="Proteomes" id="UP000433652">
    <property type="component" value="Unassembled WGS sequence"/>
</dbReference>
<dbReference type="AlphaFoldDB" id="A0A6I4STP2"/>
<name>A0A6I4STP2_9SPHN</name>
<dbReference type="PANTHER" id="PTHR38477:SF1">
    <property type="entry name" value="MUREIN L,D-TRANSPEPTIDASE CATALYTIC DOMAIN FAMILY PROTEIN"/>
    <property type="match status" value="1"/>
</dbReference>
<accession>A0A6I4STP2</accession>
<protein>
    <submittedName>
        <fullName evidence="1">Twin-arginine translocation pathway signal protein</fullName>
    </submittedName>
</protein>
<dbReference type="OrthoDB" id="9815195at2"/>
<gene>
    <name evidence="1" type="ORF">GRI89_01865</name>
</gene>
<proteinExistence type="predicted"/>
<comment type="caution">
    <text evidence="1">The sequence shown here is derived from an EMBL/GenBank/DDBJ whole genome shotgun (WGS) entry which is preliminary data.</text>
</comment>